<dbReference type="PRINTS" id="PR00344">
    <property type="entry name" value="BCTRLSENSOR"/>
</dbReference>
<evidence type="ECO:0000256" key="7">
    <source>
        <dbReference type="ARBA" id="ARBA00022741"/>
    </source>
</evidence>
<dbReference type="SUPFAM" id="SSF47384">
    <property type="entry name" value="Homodimeric domain of signal transducing histidine kinase"/>
    <property type="match status" value="1"/>
</dbReference>
<feature type="domain" description="Histidine kinase" evidence="13">
    <location>
        <begin position="371"/>
        <end position="589"/>
    </location>
</feature>
<evidence type="ECO:0000259" key="13">
    <source>
        <dbReference type="PROSITE" id="PS50109"/>
    </source>
</evidence>
<dbReference type="PROSITE" id="PS50885">
    <property type="entry name" value="HAMP"/>
    <property type="match status" value="1"/>
</dbReference>
<dbReference type="FunFam" id="3.30.565.10:FF:000023">
    <property type="entry name" value="PAS domain-containing sensor histidine kinase"/>
    <property type="match status" value="1"/>
</dbReference>
<evidence type="ECO:0000313" key="16">
    <source>
        <dbReference type="Proteomes" id="UP000237662"/>
    </source>
</evidence>
<dbReference type="InterPro" id="IPR050736">
    <property type="entry name" value="Sensor_HK_Regulatory"/>
</dbReference>
<keyword evidence="9" id="KW-0067">ATP-binding</keyword>
<organism evidence="15 16">
    <name type="scientific">Neolewinella xylanilytica</name>
    <dbReference type="NCBI Taxonomy" id="1514080"/>
    <lineage>
        <taxon>Bacteria</taxon>
        <taxon>Pseudomonadati</taxon>
        <taxon>Bacteroidota</taxon>
        <taxon>Saprospiria</taxon>
        <taxon>Saprospirales</taxon>
        <taxon>Lewinellaceae</taxon>
        <taxon>Neolewinella</taxon>
    </lineage>
</organism>
<dbReference type="RefSeq" id="WP_104420509.1">
    <property type="nucleotide sequence ID" value="NZ_PTJC01000006.1"/>
</dbReference>
<accession>A0A2S6I4M4</accession>
<reference evidence="15 16" key="1">
    <citation type="submission" date="2018-02" db="EMBL/GenBank/DDBJ databases">
        <title>Genomic Encyclopedia of Archaeal and Bacterial Type Strains, Phase II (KMG-II): from individual species to whole genera.</title>
        <authorList>
            <person name="Goeker M."/>
        </authorList>
    </citation>
    <scope>NUCLEOTIDE SEQUENCE [LARGE SCALE GENOMIC DNA]</scope>
    <source>
        <strain evidence="15 16">DSM 29526</strain>
    </source>
</reference>
<keyword evidence="10" id="KW-0902">Two-component regulatory system</keyword>
<dbReference type="SUPFAM" id="SSF158472">
    <property type="entry name" value="HAMP domain-like"/>
    <property type="match status" value="1"/>
</dbReference>
<evidence type="ECO:0000256" key="4">
    <source>
        <dbReference type="ARBA" id="ARBA00022475"/>
    </source>
</evidence>
<dbReference type="InterPro" id="IPR035965">
    <property type="entry name" value="PAS-like_dom_sf"/>
</dbReference>
<sequence>MTLKKKIALLLLGLLLIIVAAIGLSGYFLNRLAENSHSVVQDNYRTLLYVERMGQSLDSLLLPNSTAPAVPAPLLSLERVATRQLANATETGEVTLNRELDRQLRELRTLVELGADGEVLQGVLFSLKRTLNRIYAINARAVEARNDQAVRAADDALLYSSLFAGVSVLVILLYLLQLPAYLTKPIRVVSERMRSIAAGNYAVTIEEEREDEFRDMARAFNSMAQRLHYFERSNLAQLIVERNRLGAVADHFDIPILGVSEAGTVLFANAPMLEIIRREKTEVIGQPLADITRHNDLLAELTTTDVDRQAPDRRILTIVVDNEERLYSPRAVTVVTDVEGLTQPTRDRFYILNDITDFTRKDLLKTQFMSTLSHELKTPIAAIEMGTDLLKSKRVGSMNEEQRAYVDTIEDSAGRVRRMIDELLDLSRIEAGTIELNQEVTRVADLLRDARETVLPFVKDKQIDLKVEVAPTVPAIRVDVHKLLWAVNNLLTNAIRYTERGGRILLRAFPVAGGSRVRIEVTDFGPGIEKKDQQRVFEKFVRLDRNEQEGTGLGLAISKEFVETMGGSIGVESEAGSGATFFLEVLVAR</sequence>
<comment type="caution">
    <text evidence="15">The sequence shown here is derived from an EMBL/GenBank/DDBJ whole genome shotgun (WGS) entry which is preliminary data.</text>
</comment>
<dbReference type="Pfam" id="PF00512">
    <property type="entry name" value="HisKA"/>
    <property type="match status" value="1"/>
</dbReference>
<dbReference type="PROSITE" id="PS50109">
    <property type="entry name" value="HIS_KIN"/>
    <property type="match status" value="1"/>
</dbReference>
<dbReference type="InterPro" id="IPR003660">
    <property type="entry name" value="HAMP_dom"/>
</dbReference>
<dbReference type="CDD" id="cd00082">
    <property type="entry name" value="HisKA"/>
    <property type="match status" value="1"/>
</dbReference>
<dbReference type="OrthoDB" id="9813151at2"/>
<keyword evidence="5" id="KW-0597">Phosphoprotein</keyword>
<evidence type="ECO:0000256" key="6">
    <source>
        <dbReference type="ARBA" id="ARBA00022679"/>
    </source>
</evidence>
<dbReference type="PANTHER" id="PTHR43711">
    <property type="entry name" value="TWO-COMPONENT HISTIDINE KINASE"/>
    <property type="match status" value="1"/>
</dbReference>
<dbReference type="CDD" id="cd00130">
    <property type="entry name" value="PAS"/>
    <property type="match status" value="1"/>
</dbReference>
<dbReference type="Gene3D" id="6.10.340.10">
    <property type="match status" value="1"/>
</dbReference>
<keyword evidence="6" id="KW-0808">Transferase</keyword>
<dbReference type="SUPFAM" id="SSF55874">
    <property type="entry name" value="ATPase domain of HSP90 chaperone/DNA topoisomerase II/histidine kinase"/>
    <property type="match status" value="1"/>
</dbReference>
<dbReference type="Gene3D" id="3.30.450.20">
    <property type="entry name" value="PAS domain"/>
    <property type="match status" value="1"/>
</dbReference>
<evidence type="ECO:0000256" key="11">
    <source>
        <dbReference type="ARBA" id="ARBA00023136"/>
    </source>
</evidence>
<dbReference type="InterPro" id="IPR003661">
    <property type="entry name" value="HisK_dim/P_dom"/>
</dbReference>
<dbReference type="Pfam" id="PF02518">
    <property type="entry name" value="HATPase_c"/>
    <property type="match status" value="1"/>
</dbReference>
<dbReference type="GO" id="GO:0000155">
    <property type="term" value="F:phosphorelay sensor kinase activity"/>
    <property type="evidence" value="ECO:0007669"/>
    <property type="project" value="InterPro"/>
</dbReference>
<dbReference type="SMART" id="SM00304">
    <property type="entry name" value="HAMP"/>
    <property type="match status" value="1"/>
</dbReference>
<keyword evidence="4" id="KW-1003">Cell membrane</keyword>
<dbReference type="Proteomes" id="UP000237662">
    <property type="component" value="Unassembled WGS sequence"/>
</dbReference>
<dbReference type="InterPro" id="IPR036097">
    <property type="entry name" value="HisK_dim/P_sf"/>
</dbReference>
<comment type="subcellular location">
    <subcellularLocation>
        <location evidence="2">Cell membrane</location>
    </subcellularLocation>
</comment>
<dbReference type="Gene3D" id="1.10.287.130">
    <property type="match status" value="1"/>
</dbReference>
<keyword evidence="16" id="KW-1185">Reference proteome</keyword>
<keyword evidence="8 15" id="KW-0418">Kinase</keyword>
<feature type="domain" description="HAMP" evidence="14">
    <location>
        <begin position="180"/>
        <end position="232"/>
    </location>
</feature>
<evidence type="ECO:0000256" key="12">
    <source>
        <dbReference type="SAM" id="Phobius"/>
    </source>
</evidence>
<keyword evidence="12" id="KW-0812">Transmembrane</keyword>
<dbReference type="PANTHER" id="PTHR43711:SF31">
    <property type="entry name" value="HISTIDINE KINASE"/>
    <property type="match status" value="1"/>
</dbReference>
<dbReference type="SMART" id="SM00388">
    <property type="entry name" value="HisKA"/>
    <property type="match status" value="1"/>
</dbReference>
<dbReference type="InterPro" id="IPR000014">
    <property type="entry name" value="PAS"/>
</dbReference>
<comment type="catalytic activity">
    <reaction evidence="1">
        <text>ATP + protein L-histidine = ADP + protein N-phospho-L-histidine.</text>
        <dbReference type="EC" id="2.7.13.3"/>
    </reaction>
</comment>
<feature type="transmembrane region" description="Helical" evidence="12">
    <location>
        <begin position="156"/>
        <end position="176"/>
    </location>
</feature>
<dbReference type="InterPro" id="IPR036890">
    <property type="entry name" value="HATPase_C_sf"/>
</dbReference>
<keyword evidence="7" id="KW-0547">Nucleotide-binding</keyword>
<dbReference type="CDD" id="cd06225">
    <property type="entry name" value="HAMP"/>
    <property type="match status" value="1"/>
</dbReference>
<dbReference type="GO" id="GO:0005886">
    <property type="term" value="C:plasma membrane"/>
    <property type="evidence" value="ECO:0007669"/>
    <property type="project" value="UniProtKB-SubCell"/>
</dbReference>
<evidence type="ECO:0000256" key="3">
    <source>
        <dbReference type="ARBA" id="ARBA00012438"/>
    </source>
</evidence>
<evidence type="ECO:0000256" key="2">
    <source>
        <dbReference type="ARBA" id="ARBA00004236"/>
    </source>
</evidence>
<evidence type="ECO:0000313" key="15">
    <source>
        <dbReference type="EMBL" id="PPK86041.1"/>
    </source>
</evidence>
<evidence type="ECO:0000256" key="5">
    <source>
        <dbReference type="ARBA" id="ARBA00022553"/>
    </source>
</evidence>
<name>A0A2S6I4M4_9BACT</name>
<evidence type="ECO:0000256" key="9">
    <source>
        <dbReference type="ARBA" id="ARBA00022840"/>
    </source>
</evidence>
<dbReference type="EC" id="2.7.13.3" evidence="3"/>
<keyword evidence="11 12" id="KW-0472">Membrane</keyword>
<dbReference type="Pfam" id="PF00672">
    <property type="entry name" value="HAMP"/>
    <property type="match status" value="1"/>
</dbReference>
<dbReference type="GO" id="GO:0005524">
    <property type="term" value="F:ATP binding"/>
    <property type="evidence" value="ECO:0007669"/>
    <property type="project" value="UniProtKB-KW"/>
</dbReference>
<evidence type="ECO:0000259" key="14">
    <source>
        <dbReference type="PROSITE" id="PS50885"/>
    </source>
</evidence>
<dbReference type="InterPro" id="IPR005467">
    <property type="entry name" value="His_kinase_dom"/>
</dbReference>
<evidence type="ECO:0000256" key="10">
    <source>
        <dbReference type="ARBA" id="ARBA00023012"/>
    </source>
</evidence>
<dbReference type="EMBL" id="PTJC01000006">
    <property type="protein sequence ID" value="PPK86041.1"/>
    <property type="molecule type" value="Genomic_DNA"/>
</dbReference>
<proteinExistence type="predicted"/>
<dbReference type="InterPro" id="IPR004358">
    <property type="entry name" value="Sig_transdc_His_kin-like_C"/>
</dbReference>
<dbReference type="SMART" id="SM00091">
    <property type="entry name" value="PAS"/>
    <property type="match status" value="1"/>
</dbReference>
<protein>
    <recommendedName>
        <fullName evidence="3">histidine kinase</fullName>
        <ecNumber evidence="3">2.7.13.3</ecNumber>
    </recommendedName>
</protein>
<dbReference type="SUPFAM" id="SSF55785">
    <property type="entry name" value="PYP-like sensor domain (PAS domain)"/>
    <property type="match status" value="1"/>
</dbReference>
<dbReference type="AlphaFoldDB" id="A0A2S6I4M4"/>
<evidence type="ECO:0000256" key="8">
    <source>
        <dbReference type="ARBA" id="ARBA00022777"/>
    </source>
</evidence>
<evidence type="ECO:0000256" key="1">
    <source>
        <dbReference type="ARBA" id="ARBA00000085"/>
    </source>
</evidence>
<gene>
    <name evidence="15" type="ORF">CLV84_2958</name>
</gene>
<keyword evidence="12" id="KW-1133">Transmembrane helix</keyword>
<dbReference type="Gene3D" id="3.30.565.10">
    <property type="entry name" value="Histidine kinase-like ATPase, C-terminal domain"/>
    <property type="match status" value="1"/>
</dbReference>
<dbReference type="InterPro" id="IPR003594">
    <property type="entry name" value="HATPase_dom"/>
</dbReference>
<dbReference type="SMART" id="SM00387">
    <property type="entry name" value="HATPase_c"/>
    <property type="match status" value="1"/>
</dbReference>